<keyword evidence="6" id="KW-1185">Reference proteome</keyword>
<dbReference type="PANTHER" id="PTHR28082">
    <property type="entry name" value="ZINC FINGER PROTEIN"/>
    <property type="match status" value="1"/>
</dbReference>
<evidence type="ECO:0000256" key="2">
    <source>
        <dbReference type="ARBA" id="ARBA00022771"/>
    </source>
</evidence>
<sequence>MKNYSTVVLGKETDEETRCSHFHSESDRIAIKFKCCNTYYACITCHEELSDHTVERWTRDEFDTVKAILCGSCRTELTISTYLNSESRCPNCRASFNPGCANHYHLYFKMDEKQTK</sequence>
<dbReference type="OrthoDB" id="882119at2"/>
<dbReference type="SUPFAM" id="SSF161219">
    <property type="entry name" value="CHY zinc finger-like"/>
    <property type="match status" value="1"/>
</dbReference>
<dbReference type="InterPro" id="IPR037274">
    <property type="entry name" value="Znf_CHY_sf"/>
</dbReference>
<dbReference type="PIRSF" id="PIRSF017292">
    <property type="entry name" value="UCP017292_Znf_CHY"/>
    <property type="match status" value="1"/>
</dbReference>
<evidence type="ECO:0000256" key="3">
    <source>
        <dbReference type="ARBA" id="ARBA00022833"/>
    </source>
</evidence>
<dbReference type="EMBL" id="RHIB01000001">
    <property type="protein sequence ID" value="RNA68472.1"/>
    <property type="molecule type" value="Genomic_DNA"/>
</dbReference>
<feature type="domain" description="CHY-type" evidence="4">
    <location>
        <begin position="12"/>
        <end position="94"/>
    </location>
</feature>
<keyword evidence="2" id="KW-0863">Zinc-finger</keyword>
<dbReference type="InterPro" id="IPR052604">
    <property type="entry name" value="Mito_Tim_assembly_helper"/>
</dbReference>
<dbReference type="InterPro" id="IPR016694">
    <property type="entry name" value="UCP017292"/>
</dbReference>
<evidence type="ECO:0000256" key="1">
    <source>
        <dbReference type="ARBA" id="ARBA00022723"/>
    </source>
</evidence>
<protein>
    <recommendedName>
        <fullName evidence="4">CHY-type domain-containing protein</fullName>
    </recommendedName>
</protein>
<name>A0A3M7TU15_9BACI</name>
<evidence type="ECO:0000313" key="6">
    <source>
        <dbReference type="Proteomes" id="UP000278746"/>
    </source>
</evidence>
<dbReference type="PANTHER" id="PTHR28082:SF1">
    <property type="entry name" value="HELPER OF TIM PROTEIN 13"/>
    <property type="match status" value="1"/>
</dbReference>
<gene>
    <name evidence="5" type="ORF">EBO34_00405</name>
</gene>
<keyword evidence="1" id="KW-0479">Metal-binding</keyword>
<reference evidence="5 6" key="1">
    <citation type="submission" date="2018-10" db="EMBL/GenBank/DDBJ databases">
        <title>Bacillus Keqinensis sp. nov., a moderately halophilic bacterium isolated from a saline-alkaline lake.</title>
        <authorList>
            <person name="Wang H."/>
        </authorList>
    </citation>
    <scope>NUCLEOTIDE SEQUENCE [LARGE SCALE GENOMIC DNA]</scope>
    <source>
        <strain evidence="5 6">KQ-3</strain>
    </source>
</reference>
<evidence type="ECO:0000259" key="4">
    <source>
        <dbReference type="PROSITE" id="PS51266"/>
    </source>
</evidence>
<dbReference type="InterPro" id="IPR008913">
    <property type="entry name" value="Znf_CHY"/>
</dbReference>
<evidence type="ECO:0000313" key="5">
    <source>
        <dbReference type="EMBL" id="RNA68472.1"/>
    </source>
</evidence>
<dbReference type="GO" id="GO:0045041">
    <property type="term" value="P:protein import into mitochondrial intermembrane space"/>
    <property type="evidence" value="ECO:0007669"/>
    <property type="project" value="TreeGrafter"/>
</dbReference>
<dbReference type="Proteomes" id="UP000278746">
    <property type="component" value="Unassembled WGS sequence"/>
</dbReference>
<dbReference type="RefSeq" id="WP_122895997.1">
    <property type="nucleotide sequence ID" value="NZ_RHIB01000001.1"/>
</dbReference>
<organism evidence="5 6">
    <name type="scientific">Alteribacter keqinensis</name>
    <dbReference type="NCBI Taxonomy" id="2483800"/>
    <lineage>
        <taxon>Bacteria</taxon>
        <taxon>Bacillati</taxon>
        <taxon>Bacillota</taxon>
        <taxon>Bacilli</taxon>
        <taxon>Bacillales</taxon>
        <taxon>Bacillaceae</taxon>
        <taxon>Alteribacter</taxon>
    </lineage>
</organism>
<accession>A0A3M7TU15</accession>
<dbReference type="AlphaFoldDB" id="A0A3M7TU15"/>
<dbReference type="Pfam" id="PF05495">
    <property type="entry name" value="zf-CHY"/>
    <property type="match status" value="1"/>
</dbReference>
<dbReference type="PROSITE" id="PS51266">
    <property type="entry name" value="ZF_CHY"/>
    <property type="match status" value="1"/>
</dbReference>
<keyword evidence="3" id="KW-0862">Zinc</keyword>
<dbReference type="GO" id="GO:0008270">
    <property type="term" value="F:zinc ion binding"/>
    <property type="evidence" value="ECO:0007669"/>
    <property type="project" value="UniProtKB-KW"/>
</dbReference>
<comment type="caution">
    <text evidence="5">The sequence shown here is derived from an EMBL/GenBank/DDBJ whole genome shotgun (WGS) entry which is preliminary data.</text>
</comment>
<proteinExistence type="predicted"/>